<dbReference type="InterPro" id="IPR038222">
    <property type="entry name" value="DHHA2_dom_sf"/>
</dbReference>
<dbReference type="SUPFAM" id="SSF64182">
    <property type="entry name" value="DHH phosphoesterases"/>
    <property type="match status" value="1"/>
</dbReference>
<dbReference type="InterPro" id="IPR038763">
    <property type="entry name" value="DHH_sf"/>
</dbReference>
<dbReference type="Pfam" id="PF02833">
    <property type="entry name" value="DHHA2"/>
    <property type="match status" value="1"/>
</dbReference>
<comment type="caution">
    <text evidence="3">The sequence shown here is derived from an EMBL/GenBank/DDBJ whole genome shotgun (WGS) entry which is preliminary data.</text>
</comment>
<keyword evidence="4" id="KW-1185">Reference proteome</keyword>
<dbReference type="OrthoDB" id="374045at2759"/>
<dbReference type="Proteomes" id="UP000751190">
    <property type="component" value="Unassembled WGS sequence"/>
</dbReference>
<dbReference type="PANTHER" id="PTHR12112:SF39">
    <property type="entry name" value="EG:152A3.5 PROTEIN (FBGN0003116_PN PROTEIN)"/>
    <property type="match status" value="1"/>
</dbReference>
<reference evidence="3" key="1">
    <citation type="submission" date="2021-05" db="EMBL/GenBank/DDBJ databases">
        <title>The genome of the haptophyte Pavlova lutheri (Diacronema luteri, Pavlovales) - a model for lipid biosynthesis in eukaryotic algae.</title>
        <authorList>
            <person name="Hulatt C.J."/>
            <person name="Posewitz M.C."/>
        </authorList>
    </citation>
    <scope>NUCLEOTIDE SEQUENCE</scope>
    <source>
        <strain evidence="3">NIVA-4/92</strain>
    </source>
</reference>
<sequence>MPARVVAVLVIAAAAAATPAASPMQAFLADAKARLLAGPPTRAAAAVAAAAAAPPAARATRPTVVLGNTAGDLDTIVSSVVLAFCRHAAVASEAVTMATTDDGAPPPLFVPLIPFARRDFRLRQDACALFAHAGFAPDEHGAPAELLFADELTDATVALWQAAPADAPFALILTDHNALDAGTAARLRADDGAVSAIYDHHNDARRHERAAPRVIDVAAGSASSLIAELLLHPAAPSPPLAQACVLLLGAIAVDTRAFAADAHKYSHRDVHAAHALLAALARPAALPRAPPALSANGDEISRHAKWLRADAPLPPLAALGGSASLKALGKRLLDARFEVAGLSVGELLALDYKQTDGGGLRVGVAAIFIPLADLLLRAGGGGPLEEAMGRFAHERGVDVLLALTAADDRSSVRSARAEGEGEGELSGLKGAAVAPALERGDAPVRACAALAAALERAPEGLPAALLAEPLYVKQGIASAAGFGLEFALADGARHLRTSALRRSATRKTVLPAVTHLCARLALE</sequence>
<name>A0A8J5XAB2_DIALT</name>
<dbReference type="Gene3D" id="3.10.310.20">
    <property type="entry name" value="DHHA2 domain"/>
    <property type="match status" value="1"/>
</dbReference>
<dbReference type="GO" id="GO:0004309">
    <property type="term" value="F:exopolyphosphatase activity"/>
    <property type="evidence" value="ECO:0007669"/>
    <property type="project" value="TreeGrafter"/>
</dbReference>
<feature type="signal peptide" evidence="1">
    <location>
        <begin position="1"/>
        <end position="17"/>
    </location>
</feature>
<proteinExistence type="predicted"/>
<organism evidence="3 4">
    <name type="scientific">Diacronema lutheri</name>
    <name type="common">Unicellular marine alga</name>
    <name type="synonym">Monochrysis lutheri</name>
    <dbReference type="NCBI Taxonomy" id="2081491"/>
    <lineage>
        <taxon>Eukaryota</taxon>
        <taxon>Haptista</taxon>
        <taxon>Haptophyta</taxon>
        <taxon>Pavlovophyceae</taxon>
        <taxon>Pavlovales</taxon>
        <taxon>Pavlovaceae</taxon>
        <taxon>Diacronema</taxon>
    </lineage>
</organism>
<dbReference type="Gene3D" id="3.90.1640.10">
    <property type="entry name" value="inorganic pyrophosphatase (n-terminal core)"/>
    <property type="match status" value="1"/>
</dbReference>
<accession>A0A8J5XAB2</accession>
<evidence type="ECO:0000313" key="4">
    <source>
        <dbReference type="Proteomes" id="UP000751190"/>
    </source>
</evidence>
<dbReference type="InterPro" id="IPR004097">
    <property type="entry name" value="DHHA2"/>
</dbReference>
<dbReference type="AlphaFoldDB" id="A0A8J5XAB2"/>
<dbReference type="SMART" id="SM01131">
    <property type="entry name" value="DHHA2"/>
    <property type="match status" value="1"/>
</dbReference>
<keyword evidence="1" id="KW-0732">Signal</keyword>
<feature type="chain" id="PRO_5035276043" description="DHHA2 domain-containing protein" evidence="1">
    <location>
        <begin position="18"/>
        <end position="523"/>
    </location>
</feature>
<protein>
    <recommendedName>
        <fullName evidence="2">DHHA2 domain-containing protein</fullName>
    </recommendedName>
</protein>
<dbReference type="GO" id="GO:0005737">
    <property type="term" value="C:cytoplasm"/>
    <property type="evidence" value="ECO:0007669"/>
    <property type="project" value="InterPro"/>
</dbReference>
<evidence type="ECO:0000313" key="3">
    <source>
        <dbReference type="EMBL" id="KAG8462798.1"/>
    </source>
</evidence>
<evidence type="ECO:0000256" key="1">
    <source>
        <dbReference type="SAM" id="SignalP"/>
    </source>
</evidence>
<gene>
    <name evidence="3" type="ORF">KFE25_004774</name>
</gene>
<dbReference type="OMA" id="HHNDARR"/>
<dbReference type="PANTHER" id="PTHR12112">
    <property type="entry name" value="BNIP - RELATED"/>
    <property type="match status" value="1"/>
</dbReference>
<dbReference type="EMBL" id="JAGTXO010000019">
    <property type="protein sequence ID" value="KAG8462798.1"/>
    <property type="molecule type" value="Genomic_DNA"/>
</dbReference>
<evidence type="ECO:0000259" key="2">
    <source>
        <dbReference type="SMART" id="SM01131"/>
    </source>
</evidence>
<feature type="domain" description="DHHA2" evidence="2">
    <location>
        <begin position="329"/>
        <end position="517"/>
    </location>
</feature>